<dbReference type="InterPro" id="IPR003870">
    <property type="entry name" value="DUF222"/>
</dbReference>
<accession>A0ABP7K4I0</accession>
<dbReference type="Proteomes" id="UP001501803">
    <property type="component" value="Unassembled WGS sequence"/>
</dbReference>
<dbReference type="EMBL" id="BAABCN010000002">
    <property type="protein sequence ID" value="GAA3865272.1"/>
    <property type="molecule type" value="Genomic_DNA"/>
</dbReference>
<dbReference type="GO" id="GO:0004519">
    <property type="term" value="F:endonuclease activity"/>
    <property type="evidence" value="ECO:0007669"/>
    <property type="project" value="UniProtKB-KW"/>
</dbReference>
<evidence type="ECO:0000313" key="2">
    <source>
        <dbReference type="EMBL" id="GAA3865272.1"/>
    </source>
</evidence>
<keyword evidence="3" id="KW-1185">Reference proteome</keyword>
<dbReference type="Pfam" id="PF02720">
    <property type="entry name" value="DUF222"/>
    <property type="match status" value="1"/>
</dbReference>
<keyword evidence="2" id="KW-0378">Hydrolase</keyword>
<protein>
    <submittedName>
        <fullName evidence="2">HNH endonuclease signature motif containing protein</fullName>
    </submittedName>
</protein>
<evidence type="ECO:0000313" key="3">
    <source>
        <dbReference type="Proteomes" id="UP001501803"/>
    </source>
</evidence>
<name>A0ABP7K4I0_9MICO</name>
<sequence>MLERLGEQLDRVAASHRREAMDAAETALEIDRTRVLSEDLTTLPVTESVLRQRWANRRVLVSELAAILVLPERTIETKIEVSKALIHALPDTFAALRAGEISYRHAAALADQTFGLSAENKAELEKAVLPGAGDLIVSKFTQKARTARERLDPESITVRHQKSVADRAVFLDPAADGMAYLSVFLPVTQATAICNRLTNTAMGLQRADEPRTLTQLKADVLVDLILDGASGDAGSAGGEKGGAKRRKRGIKADVVILVPALTLLGRSDEPAVLEGYGPIDLDTATELAGTSSGWLRVLTDPETGAWLSVGRKRYRPPPDLRLVLRLRDATCRSPGCSRPAAECDIDHTIPFWENGHRGETKLTNLASLCGKNHRDKHEIGWTYIQDDTGTIHWTSPTGRPYTTEPEHRIRPVTLPDTDTAIPPF</sequence>
<evidence type="ECO:0000259" key="1">
    <source>
        <dbReference type="Pfam" id="PF02720"/>
    </source>
</evidence>
<proteinExistence type="predicted"/>
<keyword evidence="2" id="KW-0255">Endonuclease</keyword>
<dbReference type="CDD" id="cd00085">
    <property type="entry name" value="HNHc"/>
    <property type="match status" value="1"/>
</dbReference>
<gene>
    <name evidence="2" type="ORF">GCM10022381_06280</name>
</gene>
<dbReference type="InterPro" id="IPR003615">
    <property type="entry name" value="HNH_nuc"/>
</dbReference>
<feature type="domain" description="DUF222" evidence="1">
    <location>
        <begin position="62"/>
        <end position="328"/>
    </location>
</feature>
<comment type="caution">
    <text evidence="2">The sequence shown here is derived from an EMBL/GenBank/DDBJ whole genome shotgun (WGS) entry which is preliminary data.</text>
</comment>
<organism evidence="2 3">
    <name type="scientific">Leifsonia kafniensis</name>
    <dbReference type="NCBI Taxonomy" id="475957"/>
    <lineage>
        <taxon>Bacteria</taxon>
        <taxon>Bacillati</taxon>
        <taxon>Actinomycetota</taxon>
        <taxon>Actinomycetes</taxon>
        <taxon>Micrococcales</taxon>
        <taxon>Microbacteriaceae</taxon>
        <taxon>Leifsonia</taxon>
    </lineage>
</organism>
<keyword evidence="2" id="KW-0540">Nuclease</keyword>
<reference evidence="3" key="1">
    <citation type="journal article" date="2019" name="Int. J. Syst. Evol. Microbiol.">
        <title>The Global Catalogue of Microorganisms (GCM) 10K type strain sequencing project: providing services to taxonomists for standard genome sequencing and annotation.</title>
        <authorList>
            <consortium name="The Broad Institute Genomics Platform"/>
            <consortium name="The Broad Institute Genome Sequencing Center for Infectious Disease"/>
            <person name="Wu L."/>
            <person name="Ma J."/>
        </authorList>
    </citation>
    <scope>NUCLEOTIDE SEQUENCE [LARGE SCALE GENOMIC DNA]</scope>
    <source>
        <strain evidence="3">JCM 17021</strain>
    </source>
</reference>